<gene>
    <name evidence="3" type="ORF">D5H75_23300</name>
</gene>
<organism evidence="3 4">
    <name type="scientific">Bailinhaonella thermotolerans</name>
    <dbReference type="NCBI Taxonomy" id="1070861"/>
    <lineage>
        <taxon>Bacteria</taxon>
        <taxon>Bacillati</taxon>
        <taxon>Actinomycetota</taxon>
        <taxon>Actinomycetes</taxon>
        <taxon>Streptosporangiales</taxon>
        <taxon>Streptosporangiaceae</taxon>
        <taxon>Bailinhaonella</taxon>
    </lineage>
</organism>
<dbReference type="GO" id="GO:0032993">
    <property type="term" value="C:protein-DNA complex"/>
    <property type="evidence" value="ECO:0007669"/>
    <property type="project" value="TreeGrafter"/>
</dbReference>
<protein>
    <submittedName>
        <fullName evidence="3">DNA-3-methyladenine glycosylase 2 family protein</fullName>
    </submittedName>
</protein>
<dbReference type="PANTHER" id="PTHR43003">
    <property type="entry name" value="DNA-3-METHYLADENINE GLYCOSYLASE"/>
    <property type="match status" value="1"/>
</dbReference>
<evidence type="ECO:0000313" key="4">
    <source>
        <dbReference type="Proteomes" id="UP000265768"/>
    </source>
</evidence>
<sequence>MTPQAATAGRARDWRPGGPLDVALTLDPHRHGGGDPTWGSTPDGALWRASLTPCGPGTLRLSVHPSEGRVHGRAWGPGAEWLLETMPALLGAEDDLAGFEPVDGPVREAHRRRPGLRLSRSGRVFEALAPAILEQKVVGREAWRAWRYLVRRYGTPAPGPGPEGLYVVPPPRAWIAIPSWEWHRAGAEAVRARTIITAARVADRLEAAPDSATLDRMLRSLPGIGVWTSAETRQRALGDPDAVSVGDYHLPSIVGWALTGRKADDAEMLRLLAPYAGHRHRAARLIALTGARPPARGPRMAARDYRRI</sequence>
<dbReference type="GO" id="GO:0008725">
    <property type="term" value="F:DNA-3-methyladenine glycosylase activity"/>
    <property type="evidence" value="ECO:0007669"/>
    <property type="project" value="TreeGrafter"/>
</dbReference>
<keyword evidence="4" id="KW-1185">Reference proteome</keyword>
<dbReference type="EMBL" id="QZEY01000009">
    <property type="protein sequence ID" value="RJL30489.1"/>
    <property type="molecule type" value="Genomic_DNA"/>
</dbReference>
<reference evidence="3 4" key="1">
    <citation type="submission" date="2018-09" db="EMBL/GenBank/DDBJ databases">
        <title>YIM 75507 draft genome.</title>
        <authorList>
            <person name="Tang S."/>
            <person name="Feng Y."/>
        </authorList>
    </citation>
    <scope>NUCLEOTIDE SEQUENCE [LARGE SCALE GENOMIC DNA]</scope>
    <source>
        <strain evidence="3 4">YIM 75507</strain>
    </source>
</reference>
<dbReference type="SUPFAM" id="SSF48150">
    <property type="entry name" value="DNA-glycosylase"/>
    <property type="match status" value="1"/>
</dbReference>
<evidence type="ECO:0000313" key="3">
    <source>
        <dbReference type="EMBL" id="RJL30489.1"/>
    </source>
</evidence>
<dbReference type="InterPro" id="IPR011257">
    <property type="entry name" value="DNA_glycosylase"/>
</dbReference>
<dbReference type="Proteomes" id="UP000265768">
    <property type="component" value="Unassembled WGS sequence"/>
</dbReference>
<dbReference type="GO" id="GO:0032131">
    <property type="term" value="F:alkylated DNA binding"/>
    <property type="evidence" value="ECO:0007669"/>
    <property type="project" value="TreeGrafter"/>
</dbReference>
<dbReference type="GO" id="GO:0005737">
    <property type="term" value="C:cytoplasm"/>
    <property type="evidence" value="ECO:0007669"/>
    <property type="project" value="TreeGrafter"/>
</dbReference>
<keyword evidence="1" id="KW-0227">DNA damage</keyword>
<dbReference type="PANTHER" id="PTHR43003:SF6">
    <property type="entry name" value="DNA GLYCOSYLASE"/>
    <property type="match status" value="1"/>
</dbReference>
<keyword evidence="2" id="KW-0234">DNA repair</keyword>
<dbReference type="OrthoDB" id="5501430at2"/>
<dbReference type="RefSeq" id="WP_119928637.1">
    <property type="nucleotide sequence ID" value="NZ_QZEY01000009.1"/>
</dbReference>
<evidence type="ECO:0000256" key="1">
    <source>
        <dbReference type="ARBA" id="ARBA00022763"/>
    </source>
</evidence>
<dbReference type="AlphaFoldDB" id="A0A3A4APK7"/>
<accession>A0A3A4APK7</accession>
<name>A0A3A4APK7_9ACTN</name>
<dbReference type="GO" id="GO:0006285">
    <property type="term" value="P:base-excision repair, AP site formation"/>
    <property type="evidence" value="ECO:0007669"/>
    <property type="project" value="TreeGrafter"/>
</dbReference>
<dbReference type="Gene3D" id="1.10.340.30">
    <property type="entry name" value="Hypothetical protein, domain 2"/>
    <property type="match status" value="1"/>
</dbReference>
<dbReference type="GO" id="GO:0043916">
    <property type="term" value="F:DNA-7-methylguanine glycosylase activity"/>
    <property type="evidence" value="ECO:0007669"/>
    <property type="project" value="TreeGrafter"/>
</dbReference>
<dbReference type="InterPro" id="IPR051912">
    <property type="entry name" value="Alkylbase_DNA_Glycosylase/TA"/>
</dbReference>
<proteinExistence type="predicted"/>
<comment type="caution">
    <text evidence="3">The sequence shown here is derived from an EMBL/GenBank/DDBJ whole genome shotgun (WGS) entry which is preliminary data.</text>
</comment>
<evidence type="ECO:0000256" key="2">
    <source>
        <dbReference type="ARBA" id="ARBA00023204"/>
    </source>
</evidence>
<dbReference type="GO" id="GO:0006307">
    <property type="term" value="P:DNA alkylation repair"/>
    <property type="evidence" value="ECO:0007669"/>
    <property type="project" value="TreeGrafter"/>
</dbReference>